<name>A0A915BBL7_PARUN</name>
<feature type="chain" id="PRO_5037114305" evidence="1">
    <location>
        <begin position="30"/>
        <end position="110"/>
    </location>
</feature>
<dbReference type="AlphaFoldDB" id="A0A915BBL7"/>
<dbReference type="WBParaSite" id="PgR033_g043_t01">
    <property type="protein sequence ID" value="PgR033_g043_t01"/>
    <property type="gene ID" value="PgR033_g043"/>
</dbReference>
<protein>
    <submittedName>
        <fullName evidence="3">Uncharacterized protein</fullName>
    </submittedName>
</protein>
<dbReference type="Proteomes" id="UP000887569">
    <property type="component" value="Unplaced"/>
</dbReference>
<evidence type="ECO:0000313" key="3">
    <source>
        <dbReference type="WBParaSite" id="PgR033_g043_t01"/>
    </source>
</evidence>
<organism evidence="2 3">
    <name type="scientific">Parascaris univalens</name>
    <name type="common">Nematode worm</name>
    <dbReference type="NCBI Taxonomy" id="6257"/>
    <lineage>
        <taxon>Eukaryota</taxon>
        <taxon>Metazoa</taxon>
        <taxon>Ecdysozoa</taxon>
        <taxon>Nematoda</taxon>
        <taxon>Chromadorea</taxon>
        <taxon>Rhabditida</taxon>
        <taxon>Spirurina</taxon>
        <taxon>Ascaridomorpha</taxon>
        <taxon>Ascaridoidea</taxon>
        <taxon>Ascarididae</taxon>
        <taxon>Parascaris</taxon>
    </lineage>
</organism>
<accession>A0A915BBL7</accession>
<evidence type="ECO:0000313" key="2">
    <source>
        <dbReference type="Proteomes" id="UP000887569"/>
    </source>
</evidence>
<keyword evidence="1" id="KW-0732">Signal</keyword>
<proteinExistence type="predicted"/>
<sequence>ENKMPRCLRCQFIAFTSLIVIAFSHEALSLPSLVNEGAIKRNNPHWDDLGWSWGKRALRGSVTPQWENSAWILGERTFPSQEWHTQRALGVAMTKKNPDWHDLGWTWGRK</sequence>
<evidence type="ECO:0000256" key="1">
    <source>
        <dbReference type="SAM" id="SignalP"/>
    </source>
</evidence>
<feature type="signal peptide" evidence="1">
    <location>
        <begin position="1"/>
        <end position="29"/>
    </location>
</feature>
<reference evidence="3" key="1">
    <citation type="submission" date="2022-11" db="UniProtKB">
        <authorList>
            <consortium name="WormBaseParasite"/>
        </authorList>
    </citation>
    <scope>IDENTIFICATION</scope>
</reference>
<keyword evidence="2" id="KW-1185">Reference proteome</keyword>